<comment type="caution">
    <text evidence="1">The sequence shown here is derived from an EMBL/GenBank/DDBJ whole genome shotgun (WGS) entry which is preliminary data.</text>
</comment>
<organism evidence="1 2">
    <name type="scientific">Mesorhizobium kowhaii</name>
    <dbReference type="NCBI Taxonomy" id="1300272"/>
    <lineage>
        <taxon>Bacteria</taxon>
        <taxon>Pseudomonadati</taxon>
        <taxon>Pseudomonadota</taxon>
        <taxon>Alphaproteobacteria</taxon>
        <taxon>Hyphomicrobiales</taxon>
        <taxon>Phyllobacteriaceae</taxon>
        <taxon>Mesorhizobium</taxon>
    </lineage>
</organism>
<evidence type="ECO:0000313" key="1">
    <source>
        <dbReference type="EMBL" id="PZV39752.1"/>
    </source>
</evidence>
<dbReference type="AlphaFoldDB" id="A0A2W7C995"/>
<protein>
    <submittedName>
        <fullName evidence="1">Uncharacterized protein</fullName>
    </submittedName>
</protein>
<gene>
    <name evidence="1" type="ORF">B5V02_07440</name>
</gene>
<dbReference type="OrthoDB" id="7875466at2"/>
<dbReference type="EMBL" id="MZXV01000013">
    <property type="protein sequence ID" value="PZV39752.1"/>
    <property type="molecule type" value="Genomic_DNA"/>
</dbReference>
<reference evidence="2" key="1">
    <citation type="submission" date="2017-03" db="EMBL/GenBank/DDBJ databases">
        <authorList>
            <person name="Safronova V.I."/>
            <person name="Sazanova A.L."/>
            <person name="Chirak E.R."/>
        </authorList>
    </citation>
    <scope>NUCLEOTIDE SEQUENCE [LARGE SCALE GENOMIC DNA]</scope>
    <source>
        <strain evidence="2">Ach-343</strain>
    </source>
</reference>
<name>A0A2W7C995_9HYPH</name>
<accession>A0A2W7C995</accession>
<dbReference type="Proteomes" id="UP000248616">
    <property type="component" value="Unassembled WGS sequence"/>
</dbReference>
<evidence type="ECO:0000313" key="2">
    <source>
        <dbReference type="Proteomes" id="UP000248616"/>
    </source>
</evidence>
<dbReference type="RefSeq" id="WP_111543493.1">
    <property type="nucleotide sequence ID" value="NZ_MZXV01000013.1"/>
</dbReference>
<proteinExistence type="predicted"/>
<sequence length="59" mass="6641">MAPHQRFRPTDGVDLTNRYEKPSAFGLAKGRQRSVSSMVEKILTTYLRDKGYLPKGAAE</sequence>
<keyword evidence="2" id="KW-1185">Reference proteome</keyword>